<accession>A0AAV5QZT9</accession>
<keyword evidence="2" id="KW-1015">Disulfide bond</keyword>
<dbReference type="PANTHER" id="PTHR47966">
    <property type="entry name" value="BETA-SITE APP-CLEAVING ENZYME, ISOFORM A-RELATED"/>
    <property type="match status" value="1"/>
</dbReference>
<gene>
    <name evidence="5" type="ORF">DAPK24_012890</name>
</gene>
<evidence type="ECO:0000256" key="1">
    <source>
        <dbReference type="ARBA" id="ARBA00007447"/>
    </source>
</evidence>
<evidence type="ECO:0000256" key="3">
    <source>
        <dbReference type="SAM" id="SignalP"/>
    </source>
</evidence>
<comment type="caution">
    <text evidence="5">The sequence shown here is derived from an EMBL/GenBank/DDBJ whole genome shotgun (WGS) entry which is preliminary data.</text>
</comment>
<evidence type="ECO:0000256" key="2">
    <source>
        <dbReference type="ARBA" id="ARBA00023157"/>
    </source>
</evidence>
<proteinExistence type="inferred from homology"/>
<feature type="signal peptide" evidence="3">
    <location>
        <begin position="1"/>
        <end position="20"/>
    </location>
</feature>
<dbReference type="Pfam" id="PF00026">
    <property type="entry name" value="Asp"/>
    <property type="match status" value="1"/>
</dbReference>
<keyword evidence="3" id="KW-0732">Signal</keyword>
<name>A0AAV5QZT9_PICKL</name>
<organism evidence="5 6">
    <name type="scientific">Pichia kluyveri</name>
    <name type="common">Yeast</name>
    <dbReference type="NCBI Taxonomy" id="36015"/>
    <lineage>
        <taxon>Eukaryota</taxon>
        <taxon>Fungi</taxon>
        <taxon>Dikarya</taxon>
        <taxon>Ascomycota</taxon>
        <taxon>Saccharomycotina</taxon>
        <taxon>Pichiomycetes</taxon>
        <taxon>Pichiales</taxon>
        <taxon>Pichiaceae</taxon>
        <taxon>Pichia</taxon>
    </lineage>
</organism>
<comment type="similarity">
    <text evidence="1">Belongs to the peptidase A1 family.</text>
</comment>
<dbReference type="EMBL" id="BTGB01000001">
    <property type="protein sequence ID" value="GMM44714.1"/>
    <property type="molecule type" value="Genomic_DNA"/>
</dbReference>
<dbReference type="PANTHER" id="PTHR47966:SF65">
    <property type="entry name" value="ASPARTIC-TYPE ENDOPEPTIDASE"/>
    <property type="match status" value="1"/>
</dbReference>
<evidence type="ECO:0000313" key="6">
    <source>
        <dbReference type="Proteomes" id="UP001378960"/>
    </source>
</evidence>
<feature type="chain" id="PRO_5043674931" description="Peptidase A1 domain-containing protein" evidence="3">
    <location>
        <begin position="21"/>
        <end position="616"/>
    </location>
</feature>
<sequence>MTSSSMILSTIACFFALVSANDVNYLKFDAKKLKGSWAQNAEIEKYPIYAYYKNNLNESSDINGTVAGIFNDKIYYAVDLAIGLNAQNISVLVDTVSSDLWINSIDNSVCADGTKEIENDDDSDDFDEIDVSPSNNFTVKYTYTKPQLTSITSSSSSSASSSSQGPRISTYYSSYYNSADDVYYVDEHVSTETITTSVETTTVRSTNSYDIQFYPSQSASASTNWLSSYPHPTFPIENLEILNYESQSCSNWGLFNSSDSESFIDLDEPFESSDYDGYQVNGTWAKDFVAYGDSLISNLTFGLVTESDDDSFGVLGLGLKNAESTWLSNGSTYDNFLYQLKSQGFINKTVYSIYDNYLSNGSSVLFGGVDLEQFIGNLSVLPLVEIPIAYNDTRNASAIAITLSSIYFEETNEDDEETSSLIASGLSAAIIDTASSVGSLPYYIYDEIVAKAGFVYSESLEAFVGNETKLVNHSIVFNFQGVNVSVPLLDLTFPLVNLDNEEVSDLVVLGLDATPNTFTLGDSILQYLYISIDLEDNEVAIAPKNFEPASEDIVAVVSSFPNATSVASYNYTYGYNDVTELKLATVNNPNDITKTSFSLSYAPSVTPYSKTLSSAH</sequence>
<protein>
    <recommendedName>
        <fullName evidence="4">Peptidase A1 domain-containing protein</fullName>
    </recommendedName>
</protein>
<feature type="domain" description="Peptidase A1" evidence="4">
    <location>
        <begin position="76"/>
        <end position="542"/>
    </location>
</feature>
<keyword evidence="6" id="KW-1185">Reference proteome</keyword>
<dbReference type="PROSITE" id="PS51767">
    <property type="entry name" value="PEPTIDASE_A1"/>
    <property type="match status" value="1"/>
</dbReference>
<dbReference type="InterPro" id="IPR021109">
    <property type="entry name" value="Peptidase_aspartic_dom_sf"/>
</dbReference>
<reference evidence="5 6" key="1">
    <citation type="journal article" date="2023" name="Elife">
        <title>Identification of key yeast species and microbe-microbe interactions impacting larval growth of Drosophila in the wild.</title>
        <authorList>
            <person name="Mure A."/>
            <person name="Sugiura Y."/>
            <person name="Maeda R."/>
            <person name="Honda K."/>
            <person name="Sakurai N."/>
            <person name="Takahashi Y."/>
            <person name="Watada M."/>
            <person name="Katoh T."/>
            <person name="Gotoh A."/>
            <person name="Gotoh Y."/>
            <person name="Taniguchi I."/>
            <person name="Nakamura K."/>
            <person name="Hayashi T."/>
            <person name="Katayama T."/>
            <person name="Uemura T."/>
            <person name="Hattori Y."/>
        </authorList>
    </citation>
    <scope>NUCLEOTIDE SEQUENCE [LARGE SCALE GENOMIC DNA]</scope>
    <source>
        <strain evidence="5 6">PK-24</strain>
    </source>
</reference>
<evidence type="ECO:0000259" key="4">
    <source>
        <dbReference type="PROSITE" id="PS51767"/>
    </source>
</evidence>
<dbReference type="GO" id="GO:0006508">
    <property type="term" value="P:proteolysis"/>
    <property type="evidence" value="ECO:0007669"/>
    <property type="project" value="InterPro"/>
</dbReference>
<dbReference type="InterPro" id="IPR001461">
    <property type="entry name" value="Aspartic_peptidase_A1"/>
</dbReference>
<dbReference type="GO" id="GO:0004190">
    <property type="term" value="F:aspartic-type endopeptidase activity"/>
    <property type="evidence" value="ECO:0007669"/>
    <property type="project" value="InterPro"/>
</dbReference>
<dbReference type="Proteomes" id="UP001378960">
    <property type="component" value="Unassembled WGS sequence"/>
</dbReference>
<dbReference type="InterPro" id="IPR033121">
    <property type="entry name" value="PEPTIDASE_A1"/>
</dbReference>
<dbReference type="SUPFAM" id="SSF50630">
    <property type="entry name" value="Acid proteases"/>
    <property type="match status" value="1"/>
</dbReference>
<dbReference type="Gene3D" id="2.40.70.10">
    <property type="entry name" value="Acid Proteases"/>
    <property type="match status" value="3"/>
</dbReference>
<evidence type="ECO:0000313" key="5">
    <source>
        <dbReference type="EMBL" id="GMM44714.1"/>
    </source>
</evidence>
<dbReference type="AlphaFoldDB" id="A0AAV5QZT9"/>